<evidence type="ECO:0000256" key="5">
    <source>
        <dbReference type="ARBA" id="ARBA00022737"/>
    </source>
</evidence>
<dbReference type="Pfam" id="PF00047">
    <property type="entry name" value="ig"/>
    <property type="match status" value="1"/>
</dbReference>
<dbReference type="InterPro" id="IPR050412">
    <property type="entry name" value="Ig-like_Receptors_ImmuneReg"/>
</dbReference>
<dbReference type="GO" id="GO:0005886">
    <property type="term" value="C:plasma membrane"/>
    <property type="evidence" value="ECO:0000318"/>
    <property type="project" value="GO_Central"/>
</dbReference>
<comment type="subcellular location">
    <subcellularLocation>
        <location evidence="1">Cell membrane</location>
        <topology evidence="1">Single-pass membrane protein</topology>
    </subcellularLocation>
</comment>
<keyword evidence="8" id="KW-1015">Disulfide bond</keyword>
<dbReference type="Bgee" id="ENSMODG00000002405">
    <property type="expression patterns" value="Expressed in extraembryonic membrane and 2 other cell types or tissues"/>
</dbReference>
<dbReference type="HOGENOM" id="CLU_021100_1_3_1"/>
<evidence type="ECO:0000256" key="4">
    <source>
        <dbReference type="ARBA" id="ARBA00022729"/>
    </source>
</evidence>
<keyword evidence="3" id="KW-0812">Transmembrane</keyword>
<dbReference type="eggNOG" id="ENOG502RU0A">
    <property type="taxonomic scope" value="Eukaryota"/>
</dbReference>
<sequence>MTPSLSTLLCLGGSPRPNSSPSLPDSFPRPSLKAENGSLVPQGGAVTLRCRGPWEAIQWHLLKNGRSGHMGRGGNESEFSFPSVTANDAGTYQCQYRHSSYRWSERSDPLQLVVTGKADPPPPGRAGSGSPQLWWGISQCGHCPSQSQEREQRVELLLPRTISSGLGKSIAEDAEAQLSLFLSFSDCSRGSHRVSLFSYLSHFSPPLSPSHSSFPELSKGLPSPPPGLSAPPSLAALPSSEVASGQRVTLQCRSERWYDWCVLCKDGEEISCRRTRSHGRGRQADFFFPAVTPTQDGTYRCFGFHSSYPNQWSSPSAPLLLRVSGEAAPGPPSSPQSIIKGSYLARNTIIVGMEGLRQLLKYIARNSICWGKNILYNQCTRLNGVGIFLDTRVQVKQCVCAGQGCGGEKQ</sequence>
<evidence type="ECO:0000313" key="13">
    <source>
        <dbReference type="Ensembl" id="ENSMODP00000002909.3"/>
    </source>
</evidence>
<dbReference type="AlphaFoldDB" id="F7EZZ5"/>
<dbReference type="STRING" id="13616.ENSMODP00000002909"/>
<dbReference type="InterPro" id="IPR003598">
    <property type="entry name" value="Ig_sub2"/>
</dbReference>
<evidence type="ECO:0000313" key="14">
    <source>
        <dbReference type="Proteomes" id="UP000002280"/>
    </source>
</evidence>
<dbReference type="PANTHER" id="PTHR11738:SF179">
    <property type="entry name" value="LEUKOCYTE IMMUNOGLOBULIN-LIKE RECEPTOR SUBFAMILY A MEMBER 5"/>
    <property type="match status" value="1"/>
</dbReference>
<dbReference type="SMART" id="SM00409">
    <property type="entry name" value="IG"/>
    <property type="match status" value="2"/>
</dbReference>
<feature type="region of interest" description="Disordered" evidence="11">
    <location>
        <begin position="11"/>
        <end position="39"/>
    </location>
</feature>
<reference evidence="13" key="1">
    <citation type="journal article" date="2007" name="Nature">
        <title>Genome of the marsupial Monodelphis domestica reveals innovation in non-coding sequences.</title>
        <authorList>
            <person name="Mikkelsen T.S."/>
            <person name="Wakefield M.J."/>
            <person name="Aken B."/>
            <person name="Amemiya C.T."/>
            <person name="Chang J.L."/>
            <person name="Duke S."/>
            <person name="Garber M."/>
            <person name="Gentles A.J."/>
            <person name="Goodstadt L."/>
            <person name="Heger A."/>
            <person name="Jurka J."/>
            <person name="Kamal M."/>
            <person name="Mauceli E."/>
            <person name="Searle S.M."/>
            <person name="Sharpe T."/>
            <person name="Baker M.L."/>
            <person name="Batzer M.A."/>
            <person name="Benos P.V."/>
            <person name="Belov K."/>
            <person name="Clamp M."/>
            <person name="Cook A."/>
            <person name="Cuff J."/>
            <person name="Das R."/>
            <person name="Davidow L."/>
            <person name="Deakin J.E."/>
            <person name="Fazzari M.J."/>
            <person name="Glass J.L."/>
            <person name="Grabherr M."/>
            <person name="Greally J.M."/>
            <person name="Gu W."/>
            <person name="Hore T.A."/>
            <person name="Huttley G.A."/>
            <person name="Kleber M."/>
            <person name="Jirtle R.L."/>
            <person name="Koina E."/>
            <person name="Lee J.T."/>
            <person name="Mahony S."/>
            <person name="Marra M.A."/>
            <person name="Miller R.D."/>
            <person name="Nicholls R.D."/>
            <person name="Oda M."/>
            <person name="Papenfuss A.T."/>
            <person name="Parra Z.E."/>
            <person name="Pollock D.D."/>
            <person name="Ray D.A."/>
            <person name="Schein J.E."/>
            <person name="Speed T.P."/>
            <person name="Thompson K."/>
            <person name="VandeBerg J.L."/>
            <person name="Wade C.M."/>
            <person name="Walker J.A."/>
            <person name="Waters P.D."/>
            <person name="Webber C."/>
            <person name="Weidman J.R."/>
            <person name="Xie X."/>
            <person name="Zody M.C."/>
            <person name="Baldwin J."/>
            <person name="Abdouelleil A."/>
            <person name="Abdulkadir J."/>
            <person name="Abebe A."/>
            <person name="Abera B."/>
            <person name="Abreu J."/>
            <person name="Acer S.C."/>
            <person name="Aftuck L."/>
            <person name="Alexander A."/>
            <person name="An P."/>
            <person name="Anderson E."/>
            <person name="Anderson S."/>
            <person name="Arachi H."/>
            <person name="Azer M."/>
            <person name="Bachantsang P."/>
            <person name="Barry A."/>
            <person name="Bayul T."/>
            <person name="Berlin A."/>
            <person name="Bessette D."/>
            <person name="Bloom T."/>
            <person name="Bloom T."/>
            <person name="Boguslavskiy L."/>
            <person name="Bonnet C."/>
            <person name="Boukhgalter B."/>
            <person name="Bourzgui I."/>
            <person name="Brown A."/>
            <person name="Cahill P."/>
            <person name="Channer S."/>
            <person name="Cheshatsang Y."/>
            <person name="Chuda L."/>
            <person name="Citroen M."/>
            <person name="Collymore A."/>
            <person name="Cooke P."/>
            <person name="Costello M."/>
            <person name="D'Aco K."/>
            <person name="Daza R."/>
            <person name="De Haan G."/>
            <person name="DeGray S."/>
            <person name="DeMaso C."/>
            <person name="Dhargay N."/>
            <person name="Dooley K."/>
            <person name="Dooley E."/>
            <person name="Doricent M."/>
            <person name="Dorje P."/>
            <person name="Dorjee K."/>
            <person name="Dupes A."/>
            <person name="Elong R."/>
            <person name="Falk J."/>
            <person name="Farina A."/>
            <person name="Faro S."/>
            <person name="Ferguson D."/>
            <person name="Fisher S."/>
            <person name="Foley C.D."/>
            <person name="Franke A."/>
            <person name="Friedrich D."/>
            <person name="Gadbois L."/>
            <person name="Gearin G."/>
            <person name="Gearin C.R."/>
            <person name="Giannoukos G."/>
            <person name="Goode T."/>
            <person name="Graham J."/>
            <person name="Grandbois E."/>
            <person name="Grewal S."/>
            <person name="Gyaltsen K."/>
            <person name="Hafez N."/>
            <person name="Hagos B."/>
            <person name="Hall J."/>
            <person name="Henson C."/>
            <person name="Hollinger A."/>
            <person name="Honan T."/>
            <person name="Huard M.D."/>
            <person name="Hughes L."/>
            <person name="Hurhula B."/>
            <person name="Husby M.E."/>
            <person name="Kamat A."/>
            <person name="Kanga B."/>
            <person name="Kashin S."/>
            <person name="Khazanovich D."/>
            <person name="Kisner P."/>
            <person name="Lance K."/>
            <person name="Lara M."/>
            <person name="Lee W."/>
            <person name="Lennon N."/>
            <person name="Letendre F."/>
            <person name="LeVine R."/>
            <person name="Lipovsky A."/>
            <person name="Liu X."/>
            <person name="Liu J."/>
            <person name="Liu S."/>
            <person name="Lokyitsang T."/>
            <person name="Lokyitsang Y."/>
            <person name="Lubonja R."/>
            <person name="Lui A."/>
            <person name="MacDonald P."/>
            <person name="Magnisalis V."/>
            <person name="Maru K."/>
            <person name="Matthews C."/>
            <person name="McCusker W."/>
            <person name="McDonough S."/>
            <person name="Mehta T."/>
            <person name="Meldrim J."/>
            <person name="Meneus L."/>
            <person name="Mihai O."/>
            <person name="Mihalev A."/>
            <person name="Mihova T."/>
            <person name="Mittelman R."/>
            <person name="Mlenga V."/>
            <person name="Montmayeur A."/>
            <person name="Mulrain L."/>
            <person name="Navidi A."/>
            <person name="Naylor J."/>
            <person name="Negash T."/>
            <person name="Nguyen T."/>
            <person name="Nguyen N."/>
            <person name="Nicol R."/>
            <person name="Norbu C."/>
            <person name="Norbu N."/>
            <person name="Novod N."/>
            <person name="O'Neill B."/>
            <person name="Osman S."/>
            <person name="Markiewicz E."/>
            <person name="Oyono O.L."/>
            <person name="Patti C."/>
            <person name="Phunkhang P."/>
            <person name="Pierre F."/>
            <person name="Priest M."/>
            <person name="Raghuraman S."/>
            <person name="Rege F."/>
            <person name="Reyes R."/>
            <person name="Rise C."/>
            <person name="Rogov P."/>
            <person name="Ross K."/>
            <person name="Ryan E."/>
            <person name="Settipalli S."/>
            <person name="Shea T."/>
            <person name="Sherpa N."/>
            <person name="Shi L."/>
            <person name="Shih D."/>
            <person name="Sparrow T."/>
            <person name="Spaulding J."/>
            <person name="Stalker J."/>
            <person name="Stange-Thomann N."/>
            <person name="Stavropoulos S."/>
            <person name="Stone C."/>
            <person name="Strader C."/>
            <person name="Tesfaye S."/>
            <person name="Thomson T."/>
            <person name="Thoulutsang Y."/>
            <person name="Thoulutsang D."/>
            <person name="Topham K."/>
            <person name="Topping I."/>
            <person name="Tsamla T."/>
            <person name="Vassiliev H."/>
            <person name="Vo A."/>
            <person name="Wangchuk T."/>
            <person name="Wangdi T."/>
            <person name="Weiand M."/>
            <person name="Wilkinson J."/>
            <person name="Wilson A."/>
            <person name="Yadav S."/>
            <person name="Young G."/>
            <person name="Yu Q."/>
            <person name="Zembek L."/>
            <person name="Zhong D."/>
            <person name="Zimmer A."/>
            <person name="Zwirko Z."/>
            <person name="Jaffe D.B."/>
            <person name="Alvarez P."/>
            <person name="Brockman W."/>
            <person name="Butler J."/>
            <person name="Chin C."/>
            <person name="Gnerre S."/>
            <person name="MacCallum I."/>
            <person name="Graves J.A."/>
            <person name="Ponting C.P."/>
            <person name="Breen M."/>
            <person name="Samollow P.B."/>
            <person name="Lander E.S."/>
            <person name="Lindblad-Toh K."/>
        </authorList>
    </citation>
    <scope>NUCLEOTIDE SEQUENCE [LARGE SCALE GENOMIC DNA]</scope>
</reference>
<evidence type="ECO:0000259" key="12">
    <source>
        <dbReference type="PROSITE" id="PS50835"/>
    </source>
</evidence>
<dbReference type="SMART" id="SM00408">
    <property type="entry name" value="IGc2"/>
    <property type="match status" value="2"/>
</dbReference>
<keyword evidence="2" id="KW-1003">Cell membrane</keyword>
<evidence type="ECO:0000256" key="6">
    <source>
        <dbReference type="ARBA" id="ARBA00022989"/>
    </source>
</evidence>
<evidence type="ECO:0000256" key="10">
    <source>
        <dbReference type="ARBA" id="ARBA00023319"/>
    </source>
</evidence>
<keyword evidence="4" id="KW-0732">Signal</keyword>
<dbReference type="GeneTree" id="ENSGT01100000263478"/>
<dbReference type="GO" id="GO:0002764">
    <property type="term" value="P:immune response-regulating signaling pathway"/>
    <property type="evidence" value="ECO:0000318"/>
    <property type="project" value="GO_Central"/>
</dbReference>
<feature type="region of interest" description="Disordered" evidence="11">
    <location>
        <begin position="213"/>
        <end position="233"/>
    </location>
</feature>
<reference evidence="13" key="2">
    <citation type="submission" date="2025-08" db="UniProtKB">
        <authorList>
            <consortium name="Ensembl"/>
        </authorList>
    </citation>
    <scope>IDENTIFICATION</scope>
</reference>
<keyword evidence="14" id="KW-1185">Reference proteome</keyword>
<dbReference type="PANTHER" id="PTHR11738">
    <property type="entry name" value="MHC CLASS I NK CELL RECEPTOR"/>
    <property type="match status" value="1"/>
</dbReference>
<dbReference type="Ensembl" id="ENSMODT00000002967.3">
    <property type="protein sequence ID" value="ENSMODP00000002909.3"/>
    <property type="gene ID" value="ENSMODG00000002405.4"/>
</dbReference>
<dbReference type="InterPro" id="IPR036179">
    <property type="entry name" value="Ig-like_dom_sf"/>
</dbReference>
<keyword evidence="7" id="KW-0472">Membrane</keyword>
<keyword evidence="6" id="KW-1133">Transmembrane helix</keyword>
<dbReference type="FunFam" id="2.60.40.10:FF:000049">
    <property type="entry name" value="Leukocyte immunoglobulin-like receptor subfamily B member 1"/>
    <property type="match status" value="2"/>
</dbReference>
<dbReference type="InParanoid" id="F7EZZ5"/>
<protein>
    <recommendedName>
        <fullName evidence="12">Ig-like domain-containing protein</fullName>
    </recommendedName>
</protein>
<dbReference type="GO" id="GO:0007166">
    <property type="term" value="P:cell surface receptor signaling pathway"/>
    <property type="evidence" value="ECO:0007669"/>
    <property type="project" value="UniProtKB-ARBA"/>
</dbReference>
<accession>F7EZZ5</accession>
<organism evidence="13 14">
    <name type="scientific">Monodelphis domestica</name>
    <name type="common">Gray short-tailed opossum</name>
    <dbReference type="NCBI Taxonomy" id="13616"/>
    <lineage>
        <taxon>Eukaryota</taxon>
        <taxon>Metazoa</taxon>
        <taxon>Chordata</taxon>
        <taxon>Craniata</taxon>
        <taxon>Vertebrata</taxon>
        <taxon>Euteleostomi</taxon>
        <taxon>Mammalia</taxon>
        <taxon>Metatheria</taxon>
        <taxon>Didelphimorphia</taxon>
        <taxon>Didelphidae</taxon>
        <taxon>Monodelphis</taxon>
    </lineage>
</organism>
<dbReference type="Gene3D" id="2.60.40.10">
    <property type="entry name" value="Immunoglobulins"/>
    <property type="match status" value="2"/>
</dbReference>
<keyword evidence="5" id="KW-0677">Repeat</keyword>
<evidence type="ECO:0000256" key="1">
    <source>
        <dbReference type="ARBA" id="ARBA00004162"/>
    </source>
</evidence>
<dbReference type="SUPFAM" id="SSF48726">
    <property type="entry name" value="Immunoglobulin"/>
    <property type="match status" value="2"/>
</dbReference>
<dbReference type="FunCoup" id="F7EZZ5">
    <property type="interactions" value="119"/>
</dbReference>
<dbReference type="PROSITE" id="PS50835">
    <property type="entry name" value="IG_LIKE"/>
    <property type="match status" value="1"/>
</dbReference>
<evidence type="ECO:0000256" key="3">
    <source>
        <dbReference type="ARBA" id="ARBA00022692"/>
    </source>
</evidence>
<reference evidence="13" key="3">
    <citation type="submission" date="2025-09" db="UniProtKB">
        <authorList>
            <consortium name="Ensembl"/>
        </authorList>
    </citation>
    <scope>IDENTIFICATION</scope>
</reference>
<keyword evidence="10" id="KW-0393">Immunoglobulin domain</keyword>
<proteinExistence type="predicted"/>
<dbReference type="InterPro" id="IPR003599">
    <property type="entry name" value="Ig_sub"/>
</dbReference>
<dbReference type="InterPro" id="IPR007110">
    <property type="entry name" value="Ig-like_dom"/>
</dbReference>
<evidence type="ECO:0000256" key="8">
    <source>
        <dbReference type="ARBA" id="ARBA00023157"/>
    </source>
</evidence>
<keyword evidence="9" id="KW-0325">Glycoprotein</keyword>
<dbReference type="InterPro" id="IPR013783">
    <property type="entry name" value="Ig-like_fold"/>
</dbReference>
<dbReference type="InterPro" id="IPR013151">
    <property type="entry name" value="Immunoglobulin_dom"/>
</dbReference>
<evidence type="ECO:0000256" key="7">
    <source>
        <dbReference type="ARBA" id="ARBA00023136"/>
    </source>
</evidence>
<dbReference type="Pfam" id="PF13895">
    <property type="entry name" value="Ig_2"/>
    <property type="match status" value="1"/>
</dbReference>
<dbReference type="Proteomes" id="UP000002280">
    <property type="component" value="Unplaced"/>
</dbReference>
<name>F7EZZ5_MONDO</name>
<feature type="domain" description="Ig-like" evidence="12">
    <location>
        <begin position="28"/>
        <end position="115"/>
    </location>
</feature>
<evidence type="ECO:0000256" key="9">
    <source>
        <dbReference type="ARBA" id="ARBA00023180"/>
    </source>
</evidence>
<evidence type="ECO:0000256" key="2">
    <source>
        <dbReference type="ARBA" id="ARBA00022475"/>
    </source>
</evidence>
<evidence type="ECO:0000256" key="11">
    <source>
        <dbReference type="SAM" id="MobiDB-lite"/>
    </source>
</evidence>